<gene>
    <name evidence="1" type="ORF">ACFQ04_14365</name>
</gene>
<keyword evidence="2" id="KW-1185">Reference proteome</keyword>
<sequence length="50" mass="5369">MPASGREDSVRESIRAAARRIAADAPPLTPAQRDLLARIWVKPTDKAATA</sequence>
<dbReference type="Proteomes" id="UP001597068">
    <property type="component" value="Unassembled WGS sequence"/>
</dbReference>
<reference evidence="2" key="1">
    <citation type="journal article" date="2019" name="Int. J. Syst. Evol. Microbiol.">
        <title>The Global Catalogue of Microorganisms (GCM) 10K type strain sequencing project: providing services to taxonomists for standard genome sequencing and annotation.</title>
        <authorList>
            <consortium name="The Broad Institute Genomics Platform"/>
            <consortium name="The Broad Institute Genome Sequencing Center for Infectious Disease"/>
            <person name="Wu L."/>
            <person name="Ma J."/>
        </authorList>
    </citation>
    <scope>NUCLEOTIDE SEQUENCE [LARGE SCALE GENOMIC DNA]</scope>
    <source>
        <strain evidence="2">CCUG 50873</strain>
    </source>
</reference>
<proteinExistence type="predicted"/>
<dbReference type="EMBL" id="JBHTIL010000002">
    <property type="protein sequence ID" value="MFD0926921.1"/>
    <property type="molecule type" value="Genomic_DNA"/>
</dbReference>
<accession>A0ABW3GD24</accession>
<evidence type="ECO:0000313" key="2">
    <source>
        <dbReference type="Proteomes" id="UP001597068"/>
    </source>
</evidence>
<name>A0ABW3GD24_9NOCA</name>
<dbReference type="RefSeq" id="WP_253648607.1">
    <property type="nucleotide sequence ID" value="NZ_BAAAMO010000006.1"/>
</dbReference>
<evidence type="ECO:0000313" key="1">
    <source>
        <dbReference type="EMBL" id="MFD0926921.1"/>
    </source>
</evidence>
<organism evidence="1 2">
    <name type="scientific">Williamsia deligens</name>
    <dbReference type="NCBI Taxonomy" id="321325"/>
    <lineage>
        <taxon>Bacteria</taxon>
        <taxon>Bacillati</taxon>
        <taxon>Actinomycetota</taxon>
        <taxon>Actinomycetes</taxon>
        <taxon>Mycobacteriales</taxon>
        <taxon>Nocardiaceae</taxon>
        <taxon>Williamsia</taxon>
    </lineage>
</organism>
<comment type="caution">
    <text evidence="1">The sequence shown here is derived from an EMBL/GenBank/DDBJ whole genome shotgun (WGS) entry which is preliminary data.</text>
</comment>
<protein>
    <submittedName>
        <fullName evidence="1">Uncharacterized protein</fullName>
    </submittedName>
</protein>